<protein>
    <recommendedName>
        <fullName evidence="4">Secreted protein</fullName>
    </recommendedName>
</protein>
<evidence type="ECO:0000313" key="2">
    <source>
        <dbReference type="EMBL" id="KAK9769249.1"/>
    </source>
</evidence>
<comment type="caution">
    <text evidence="2">The sequence shown here is derived from an EMBL/GenBank/DDBJ whole genome shotgun (WGS) entry which is preliminary data.</text>
</comment>
<evidence type="ECO:0000256" key="1">
    <source>
        <dbReference type="SAM" id="SignalP"/>
    </source>
</evidence>
<proteinExistence type="predicted"/>
<organism evidence="2 3">
    <name type="scientific">Seiridium cardinale</name>
    <dbReference type="NCBI Taxonomy" id="138064"/>
    <lineage>
        <taxon>Eukaryota</taxon>
        <taxon>Fungi</taxon>
        <taxon>Dikarya</taxon>
        <taxon>Ascomycota</taxon>
        <taxon>Pezizomycotina</taxon>
        <taxon>Sordariomycetes</taxon>
        <taxon>Xylariomycetidae</taxon>
        <taxon>Amphisphaeriales</taxon>
        <taxon>Sporocadaceae</taxon>
        <taxon>Seiridium</taxon>
    </lineage>
</organism>
<sequence>MTPMTETTPAVPTVLPTAMLVLFNWLGMPPKVETEVESVTEVIVDETGRLAVVIVEGDIRGDTILEVEVGIAVVFEVDKVGITVRVLAAVVVESSSNSQSRLALQR</sequence>
<dbReference type="Proteomes" id="UP001465668">
    <property type="component" value="Unassembled WGS sequence"/>
</dbReference>
<name>A0ABR2X646_9PEZI</name>
<dbReference type="EMBL" id="JARVKM010000251">
    <property type="protein sequence ID" value="KAK9769249.1"/>
    <property type="molecule type" value="Genomic_DNA"/>
</dbReference>
<evidence type="ECO:0008006" key="4">
    <source>
        <dbReference type="Google" id="ProtNLM"/>
    </source>
</evidence>
<evidence type="ECO:0000313" key="3">
    <source>
        <dbReference type="Proteomes" id="UP001465668"/>
    </source>
</evidence>
<gene>
    <name evidence="2" type="ORF">SCAR479_02493</name>
</gene>
<accession>A0ABR2X646</accession>
<keyword evidence="1" id="KW-0732">Signal</keyword>
<feature type="chain" id="PRO_5045948894" description="Secreted protein" evidence="1">
    <location>
        <begin position="35"/>
        <end position="106"/>
    </location>
</feature>
<keyword evidence="3" id="KW-1185">Reference proteome</keyword>
<feature type="signal peptide" evidence="1">
    <location>
        <begin position="1"/>
        <end position="34"/>
    </location>
</feature>
<reference evidence="2 3" key="1">
    <citation type="submission" date="2024-02" db="EMBL/GenBank/DDBJ databases">
        <title>First draft genome assembly of two strains of Seiridium cardinale.</title>
        <authorList>
            <person name="Emiliani G."/>
            <person name="Scali E."/>
        </authorList>
    </citation>
    <scope>NUCLEOTIDE SEQUENCE [LARGE SCALE GENOMIC DNA]</scope>
    <source>
        <strain evidence="2 3">BM-138-000479</strain>
    </source>
</reference>